<dbReference type="OMA" id="HPANTIP"/>
<protein>
    <recommendedName>
        <fullName evidence="8">Flowering time control protein FCA</fullName>
    </recommendedName>
</protein>
<feature type="compositionally biased region" description="Basic residues" evidence="10">
    <location>
        <begin position="1"/>
        <end position="10"/>
    </location>
</feature>
<dbReference type="PRINTS" id="PR00961">
    <property type="entry name" value="HUDSXLRNA"/>
</dbReference>
<evidence type="ECO:0000256" key="9">
    <source>
        <dbReference type="PROSITE-ProRule" id="PRU00176"/>
    </source>
</evidence>
<feature type="region of interest" description="Disordered" evidence="10">
    <location>
        <begin position="465"/>
        <end position="543"/>
    </location>
</feature>
<dbReference type="PROSITE" id="PS50020">
    <property type="entry name" value="WW_DOMAIN_2"/>
    <property type="match status" value="1"/>
</dbReference>
<dbReference type="SUPFAM" id="SSF54928">
    <property type="entry name" value="RNA-binding domain, RBD"/>
    <property type="match status" value="2"/>
</dbReference>
<reference evidence="13" key="2">
    <citation type="submission" date="2021-03" db="UniProtKB">
        <authorList>
            <consortium name="EnsemblPlants"/>
        </authorList>
    </citation>
    <scope>IDENTIFICATION</scope>
</reference>
<feature type="compositionally biased region" description="Low complexity" evidence="10">
    <location>
        <begin position="516"/>
        <end position="535"/>
    </location>
</feature>
<dbReference type="GO" id="GO:0005634">
    <property type="term" value="C:nucleus"/>
    <property type="evidence" value="ECO:0007669"/>
    <property type="project" value="UniProtKB-SubCell"/>
</dbReference>
<feature type="domain" description="RRM" evidence="12">
    <location>
        <begin position="215"/>
        <end position="295"/>
    </location>
</feature>
<evidence type="ECO:0000256" key="10">
    <source>
        <dbReference type="SAM" id="MobiDB-lite"/>
    </source>
</evidence>
<dbReference type="FunFam" id="3.30.70.330:FF:000332">
    <property type="entry name" value="flowering time control protein FCA isoform X2"/>
    <property type="match status" value="1"/>
</dbReference>
<keyword evidence="6" id="KW-0287">Flowering</keyword>
<dbReference type="EnsemblPlants" id="AUR62039258-RA">
    <property type="protein sequence ID" value="AUR62039258-RA:cds"/>
    <property type="gene ID" value="AUR62039258"/>
</dbReference>
<evidence type="ECO:0000256" key="3">
    <source>
        <dbReference type="ARBA" id="ARBA00022737"/>
    </source>
</evidence>
<feature type="region of interest" description="Disordered" evidence="10">
    <location>
        <begin position="297"/>
        <end position="320"/>
    </location>
</feature>
<feature type="compositionally biased region" description="Polar residues" evidence="10">
    <location>
        <begin position="480"/>
        <end position="502"/>
    </location>
</feature>
<dbReference type="PROSITE" id="PS01159">
    <property type="entry name" value="WW_DOMAIN_1"/>
    <property type="match status" value="1"/>
</dbReference>
<evidence type="ECO:0000313" key="14">
    <source>
        <dbReference type="Proteomes" id="UP000596660"/>
    </source>
</evidence>
<feature type="domain" description="WW" evidence="11">
    <location>
        <begin position="626"/>
        <end position="659"/>
    </location>
</feature>
<evidence type="ECO:0000259" key="11">
    <source>
        <dbReference type="PROSITE" id="PS50020"/>
    </source>
</evidence>
<sequence>NFHHQQRRPSRFSDGPPVDHSRSPGNYRGGFSGSRRGFESPPRQLPPVSDNGGFHHPPVGGFWRLGGDVGAPEAGFGNELPVPPRPMPMPQQPTPSIAGQKRGFPFSGRGASPEHFDGKNFVKLFVGSVPRTVTEEEIRPLFEEQGKVLEVALIKDKRTGQQQGCCFIKYGTSEEADRAIRALHNQYTLPGGLAPIQVRYADGERERLGNGTVEYKLFVGSLNKLATEKEVEEIFAPYGRIEDVYLMRDERKQSRGCGFVKFSSKDSAMAAINTLNGIFTMRGCDQPLIVRFADPKRPRAGEPRANPAFGSPGFGPSPPQGIRPASGINIPVPMGGRGPPNAWQPMSPQNLGPSPSVGVHGFGNQFPPRSGDTAISATPGSHFGPGGRLTEASIGGTVPAASTSPQNFKQSFSQVPPSGQQISPLQKPLESPQHIPTPLQLRQGAGTYNQAPVSQASVRPHYPQAGVQAPYSQPYPLQQLHGSTGSMPTQFQAQQSATTPMTIQPRPNAASTNTNSQLPTSTPQQPLPYQQSPSQITQMLSQQRQNLQASFQSSQLAFSQLQQQVQMMQPSMHNQPVQQNFQASRQQSQWAGATPTTASSTPAVPPPSDTPSTSSTPVASAAARPAPVKCNWTEHTSPDGYKYYYNSITGESRWVKPEELALYEQQQQKPTALPPSNQPSLLPNQQATQSQPPQFQTQFRNTEQLQNPPLSSMYQAPRGMGNVMAQSYCQFLSRPCFLGMSHQCPSLIADISACDADLALILEASYPQLQAPANLANARFQQGPQAAQEWNWKSNSGGT</sequence>
<feature type="compositionally biased region" description="Polar residues" evidence="10">
    <location>
        <begin position="400"/>
        <end position="424"/>
    </location>
</feature>
<keyword evidence="3" id="KW-0677">Repeat</keyword>
<dbReference type="InterPro" id="IPR035979">
    <property type="entry name" value="RBD_domain_sf"/>
</dbReference>
<feature type="compositionally biased region" description="Low complexity" evidence="10">
    <location>
        <begin position="578"/>
        <end position="602"/>
    </location>
</feature>
<feature type="region of interest" description="Disordered" evidence="10">
    <location>
        <begin position="1"/>
        <end position="81"/>
    </location>
</feature>
<dbReference type="GO" id="GO:1990904">
    <property type="term" value="C:ribonucleoprotein complex"/>
    <property type="evidence" value="ECO:0007669"/>
    <property type="project" value="InterPro"/>
</dbReference>
<evidence type="ECO:0000256" key="5">
    <source>
        <dbReference type="ARBA" id="ARBA00022884"/>
    </source>
</evidence>
<keyword evidence="4" id="KW-0221">Differentiation</keyword>
<dbReference type="SMART" id="SM00456">
    <property type="entry name" value="WW"/>
    <property type="match status" value="1"/>
</dbReference>
<dbReference type="Pfam" id="PF00397">
    <property type="entry name" value="WW"/>
    <property type="match status" value="1"/>
</dbReference>
<dbReference type="InterPro" id="IPR001202">
    <property type="entry name" value="WW_dom"/>
</dbReference>
<dbReference type="InterPro" id="IPR002343">
    <property type="entry name" value="Hud_Sxl_RNA"/>
</dbReference>
<dbReference type="PANTHER" id="PTHR24012">
    <property type="entry name" value="RNA BINDING PROTEIN"/>
    <property type="match status" value="1"/>
</dbReference>
<keyword evidence="7" id="KW-0539">Nucleus</keyword>
<dbReference type="PROSITE" id="PS50102">
    <property type="entry name" value="RRM"/>
    <property type="match status" value="2"/>
</dbReference>
<dbReference type="InterPro" id="IPR000504">
    <property type="entry name" value="RRM_dom"/>
</dbReference>
<keyword evidence="14" id="KW-1185">Reference proteome</keyword>
<evidence type="ECO:0000313" key="13">
    <source>
        <dbReference type="EnsemblPlants" id="AUR62039258-RA:cds"/>
    </source>
</evidence>
<organism evidence="13 14">
    <name type="scientific">Chenopodium quinoa</name>
    <name type="common">Quinoa</name>
    <dbReference type="NCBI Taxonomy" id="63459"/>
    <lineage>
        <taxon>Eukaryota</taxon>
        <taxon>Viridiplantae</taxon>
        <taxon>Streptophyta</taxon>
        <taxon>Embryophyta</taxon>
        <taxon>Tracheophyta</taxon>
        <taxon>Spermatophyta</taxon>
        <taxon>Magnoliopsida</taxon>
        <taxon>eudicotyledons</taxon>
        <taxon>Gunneridae</taxon>
        <taxon>Pentapetalae</taxon>
        <taxon>Caryophyllales</taxon>
        <taxon>Chenopodiaceae</taxon>
        <taxon>Chenopodioideae</taxon>
        <taxon>Atripliceae</taxon>
        <taxon>Chenopodium</taxon>
    </lineage>
</organism>
<evidence type="ECO:0000256" key="8">
    <source>
        <dbReference type="ARBA" id="ARBA00071861"/>
    </source>
</evidence>
<dbReference type="SMART" id="SM00360">
    <property type="entry name" value="RRM"/>
    <property type="match status" value="2"/>
</dbReference>
<dbReference type="Gramene" id="AUR62039258-RA">
    <property type="protein sequence ID" value="AUR62039258-RA:cds"/>
    <property type="gene ID" value="AUR62039258"/>
</dbReference>
<name>A0A803N2A5_CHEQI</name>
<dbReference type="FunFam" id="3.30.70.330:FF:000374">
    <property type="entry name" value="Flowering time control protein FCA"/>
    <property type="match status" value="1"/>
</dbReference>
<evidence type="ECO:0000256" key="1">
    <source>
        <dbReference type="ARBA" id="ARBA00004123"/>
    </source>
</evidence>
<feature type="compositionally biased region" description="Low complexity" evidence="10">
    <location>
        <begin position="678"/>
        <end position="695"/>
    </location>
</feature>
<feature type="region of interest" description="Disordered" evidence="10">
    <location>
        <begin position="665"/>
        <end position="695"/>
    </location>
</feature>
<dbReference type="InterPro" id="IPR036020">
    <property type="entry name" value="WW_dom_sf"/>
</dbReference>
<dbReference type="Gene3D" id="2.20.70.10">
    <property type="match status" value="1"/>
</dbReference>
<dbReference type="InterPro" id="IPR012677">
    <property type="entry name" value="Nucleotide-bd_a/b_plait_sf"/>
</dbReference>
<proteinExistence type="predicted"/>
<keyword evidence="2" id="KW-0217">Developmental protein</keyword>
<feature type="domain" description="RRM" evidence="12">
    <location>
        <begin position="122"/>
        <end position="203"/>
    </location>
</feature>
<evidence type="ECO:0000256" key="4">
    <source>
        <dbReference type="ARBA" id="ARBA00022782"/>
    </source>
</evidence>
<dbReference type="CDD" id="cd00201">
    <property type="entry name" value="WW"/>
    <property type="match status" value="1"/>
</dbReference>
<dbReference type="Pfam" id="PF00076">
    <property type="entry name" value="RRM_1"/>
    <property type="match status" value="2"/>
</dbReference>
<evidence type="ECO:0000256" key="7">
    <source>
        <dbReference type="ARBA" id="ARBA00023242"/>
    </source>
</evidence>
<dbReference type="GO" id="GO:0003723">
    <property type="term" value="F:RNA binding"/>
    <property type="evidence" value="ECO:0007669"/>
    <property type="project" value="UniProtKB-UniRule"/>
</dbReference>
<dbReference type="Gene3D" id="3.30.70.330">
    <property type="match status" value="2"/>
</dbReference>
<evidence type="ECO:0000256" key="6">
    <source>
        <dbReference type="ARBA" id="ARBA00023089"/>
    </source>
</evidence>
<keyword evidence="5 9" id="KW-0694">RNA-binding</keyword>
<feature type="region of interest" description="Disordered" evidence="10">
    <location>
        <begin position="569"/>
        <end position="633"/>
    </location>
</feature>
<feature type="region of interest" description="Disordered" evidence="10">
    <location>
        <begin position="393"/>
        <end position="440"/>
    </location>
</feature>
<evidence type="ECO:0000259" key="12">
    <source>
        <dbReference type="PROSITE" id="PS50102"/>
    </source>
</evidence>
<feature type="compositionally biased region" description="Low complexity" evidence="10">
    <location>
        <begin position="610"/>
        <end position="628"/>
    </location>
</feature>
<dbReference type="Proteomes" id="UP000596660">
    <property type="component" value="Unplaced"/>
</dbReference>
<evidence type="ECO:0000256" key="2">
    <source>
        <dbReference type="ARBA" id="ARBA00022473"/>
    </source>
</evidence>
<comment type="subcellular location">
    <subcellularLocation>
        <location evidence="1">Nucleus</location>
    </subcellularLocation>
</comment>
<accession>A0A803N2A5</accession>
<dbReference type="GO" id="GO:0009908">
    <property type="term" value="P:flower development"/>
    <property type="evidence" value="ECO:0007669"/>
    <property type="project" value="UniProtKB-KW"/>
</dbReference>
<reference evidence="13" key="1">
    <citation type="journal article" date="2017" name="Nature">
        <title>The genome of Chenopodium quinoa.</title>
        <authorList>
            <person name="Jarvis D.E."/>
            <person name="Ho Y.S."/>
            <person name="Lightfoot D.J."/>
            <person name="Schmoeckel S.M."/>
            <person name="Li B."/>
            <person name="Borm T.J.A."/>
            <person name="Ohyanagi H."/>
            <person name="Mineta K."/>
            <person name="Michell C.T."/>
            <person name="Saber N."/>
            <person name="Kharbatia N.M."/>
            <person name="Rupper R.R."/>
            <person name="Sharp A.R."/>
            <person name="Dally N."/>
            <person name="Boughton B.A."/>
            <person name="Woo Y.H."/>
            <person name="Gao G."/>
            <person name="Schijlen E.G.W.M."/>
            <person name="Guo X."/>
            <person name="Momin A.A."/>
            <person name="Negrao S."/>
            <person name="Al-Babili S."/>
            <person name="Gehring C."/>
            <person name="Roessner U."/>
            <person name="Jung C."/>
            <person name="Murphy K."/>
            <person name="Arold S.T."/>
            <person name="Gojobori T."/>
            <person name="van der Linden C.G."/>
            <person name="van Loo E.N."/>
            <person name="Jellen E.N."/>
            <person name="Maughan P.J."/>
            <person name="Tester M."/>
        </authorList>
    </citation>
    <scope>NUCLEOTIDE SEQUENCE [LARGE SCALE GENOMIC DNA]</scope>
    <source>
        <strain evidence="13">cv. PI 614886</strain>
    </source>
</reference>
<dbReference type="AlphaFoldDB" id="A0A803N2A5"/>
<dbReference type="SUPFAM" id="SSF51045">
    <property type="entry name" value="WW domain"/>
    <property type="match status" value="1"/>
</dbReference>
<dbReference type="GO" id="GO:0030154">
    <property type="term" value="P:cell differentiation"/>
    <property type="evidence" value="ECO:0007669"/>
    <property type="project" value="UniProtKB-KW"/>
</dbReference>